<dbReference type="KEGG" id="cil:EG358_05365"/>
<reference evidence="6 7" key="2">
    <citation type="submission" date="2018-06" db="EMBL/GenBank/DDBJ databases">
        <authorList>
            <consortium name="Pathogen Informatics"/>
            <person name="Doyle S."/>
        </authorList>
    </citation>
    <scope>NUCLEOTIDE SEQUENCE [LARGE SCALE GENOMIC DNA]</scope>
    <source>
        <strain evidence="4 6">NCTC13532</strain>
        <strain evidence="3 7">NCTC13560</strain>
    </source>
</reference>
<reference evidence="2 5" key="1">
    <citation type="submission" date="2017-01" db="EMBL/GenBank/DDBJ databases">
        <authorList>
            <person name="Varghese N."/>
            <person name="Submissions S."/>
        </authorList>
    </citation>
    <scope>NUCLEOTIDE SEQUENCE [LARGE SCALE GENOMIC DNA]</scope>
    <source>
        <strain evidence="2 5">ATCC 27950</strain>
    </source>
</reference>
<dbReference type="EMBL" id="CP033928">
    <property type="protein sequence ID" value="AZA61129.1"/>
    <property type="molecule type" value="Genomic_DNA"/>
</dbReference>
<evidence type="ECO:0000313" key="8">
    <source>
        <dbReference type="Proteomes" id="UP000269076"/>
    </source>
</evidence>
<dbReference type="Proteomes" id="UP000185725">
    <property type="component" value="Unassembled WGS sequence"/>
</dbReference>
<name>A0A381F902_9FLAO</name>
<evidence type="ECO:0000313" key="3">
    <source>
        <dbReference type="EMBL" id="SUX42948.1"/>
    </source>
</evidence>
<dbReference type="Proteomes" id="UP000255231">
    <property type="component" value="Unassembled WGS sequence"/>
</dbReference>
<proteinExistence type="predicted"/>
<dbReference type="Proteomes" id="UP000254282">
    <property type="component" value="Unassembled WGS sequence"/>
</dbReference>
<dbReference type="EMBL" id="UFVR01000004">
    <property type="protein sequence ID" value="SUX46464.1"/>
    <property type="molecule type" value="Genomic_DNA"/>
</dbReference>
<evidence type="ECO:0000313" key="2">
    <source>
        <dbReference type="EMBL" id="SIR29262.1"/>
    </source>
</evidence>
<evidence type="ECO:0000313" key="5">
    <source>
        <dbReference type="Proteomes" id="UP000185725"/>
    </source>
</evidence>
<dbReference type="GeneID" id="303673118"/>
<evidence type="ECO:0000313" key="4">
    <source>
        <dbReference type="EMBL" id="SUX46464.1"/>
    </source>
</evidence>
<sequence length="113" mass="13639">MRPNYNRIYQDLLQQQHPEKLKCPKIREQLCKLDSTEDILKLNEKLFKQNKETSKTNQQLKTYDKKTMMKLLNYQKKHGFSTSFMSTKYNISRTTFAKWRKLLEEELQSDSGK</sequence>
<reference evidence="1 8" key="3">
    <citation type="submission" date="2018-11" db="EMBL/GenBank/DDBJ databases">
        <title>Proposal to divide the Flavobacteriaceae and reorganize its genera based on Amino Acid Identity values calculated from whole genome sequences.</title>
        <authorList>
            <person name="Nicholson A.C."/>
            <person name="Gulvik C.A."/>
            <person name="Whitney A.M."/>
            <person name="Humrighouse B.W."/>
            <person name="Bell M."/>
            <person name="Holmes B."/>
            <person name="Steigerwalt A."/>
            <person name="Villarma A."/>
            <person name="Sheth M."/>
            <person name="Batra D."/>
            <person name="Pryor J."/>
            <person name="Bernardet J.-F."/>
            <person name="Hugo C."/>
            <person name="Kampfer P."/>
            <person name="Newman J."/>
            <person name="Mcquiston J.R."/>
        </authorList>
    </citation>
    <scope>NUCLEOTIDE SEQUENCE [LARGE SCALE GENOMIC DNA]</scope>
    <source>
        <strain evidence="1 8">G0211</strain>
    </source>
</reference>
<dbReference type="OrthoDB" id="1260127at2"/>
<protein>
    <submittedName>
        <fullName evidence="1">Helix-turn-helix domain-containing protein</fullName>
    </submittedName>
</protein>
<organism evidence="3 7">
    <name type="scientific">Chryseobacterium indoltheticum</name>
    <dbReference type="NCBI Taxonomy" id="254"/>
    <lineage>
        <taxon>Bacteria</taxon>
        <taxon>Pseudomonadati</taxon>
        <taxon>Bacteroidota</taxon>
        <taxon>Flavobacteriia</taxon>
        <taxon>Flavobacteriales</taxon>
        <taxon>Weeksellaceae</taxon>
        <taxon>Chryseobacterium group</taxon>
        <taxon>Chryseobacterium</taxon>
    </lineage>
</organism>
<gene>
    <name evidence="1" type="ORF">EG340_08750</name>
    <name evidence="4" type="ORF">NCTC13532_02000</name>
    <name evidence="3" type="ORF">NCTC13560_01678</name>
    <name evidence="2" type="ORF">SAMN05421682_11699</name>
</gene>
<evidence type="ECO:0000313" key="1">
    <source>
        <dbReference type="EMBL" id="AZA61129.1"/>
    </source>
</evidence>
<accession>A0A381F902</accession>
<dbReference type="RefSeq" id="WP_076562581.1">
    <property type="nucleotide sequence ID" value="NZ_CAURFR010000056.1"/>
</dbReference>
<dbReference type="AlphaFoldDB" id="A0A381F902"/>
<evidence type="ECO:0000313" key="6">
    <source>
        <dbReference type="Proteomes" id="UP000254282"/>
    </source>
</evidence>
<dbReference type="Proteomes" id="UP000269076">
    <property type="component" value="Chromosome"/>
</dbReference>
<evidence type="ECO:0000313" key="7">
    <source>
        <dbReference type="Proteomes" id="UP000255231"/>
    </source>
</evidence>
<dbReference type="EMBL" id="UFVS01000001">
    <property type="protein sequence ID" value="SUX42948.1"/>
    <property type="molecule type" value="Genomic_DNA"/>
</dbReference>
<dbReference type="EMBL" id="FTMF01000016">
    <property type="protein sequence ID" value="SIR29262.1"/>
    <property type="molecule type" value="Genomic_DNA"/>
</dbReference>
<keyword evidence="5" id="KW-1185">Reference proteome</keyword>